<keyword evidence="2" id="KW-1185">Reference proteome</keyword>
<reference evidence="1" key="1">
    <citation type="journal article" date="2020" name="Stud. Mycol.">
        <title>101 Dothideomycetes genomes: a test case for predicting lifestyles and emergence of pathogens.</title>
        <authorList>
            <person name="Haridas S."/>
            <person name="Albert R."/>
            <person name="Binder M."/>
            <person name="Bloem J."/>
            <person name="Labutti K."/>
            <person name="Salamov A."/>
            <person name="Andreopoulos B."/>
            <person name="Baker S."/>
            <person name="Barry K."/>
            <person name="Bills G."/>
            <person name="Bluhm B."/>
            <person name="Cannon C."/>
            <person name="Castanera R."/>
            <person name="Culley D."/>
            <person name="Daum C."/>
            <person name="Ezra D."/>
            <person name="Gonzalez J."/>
            <person name="Henrissat B."/>
            <person name="Kuo A."/>
            <person name="Liang C."/>
            <person name="Lipzen A."/>
            <person name="Lutzoni F."/>
            <person name="Magnuson J."/>
            <person name="Mondo S."/>
            <person name="Nolan M."/>
            <person name="Ohm R."/>
            <person name="Pangilinan J."/>
            <person name="Park H.-J."/>
            <person name="Ramirez L."/>
            <person name="Alfaro M."/>
            <person name="Sun H."/>
            <person name="Tritt A."/>
            <person name="Yoshinaga Y."/>
            <person name="Zwiers L.-H."/>
            <person name="Turgeon B."/>
            <person name="Goodwin S."/>
            <person name="Spatafora J."/>
            <person name="Crous P."/>
            <person name="Grigoriev I."/>
        </authorList>
    </citation>
    <scope>NUCLEOTIDE SEQUENCE</scope>
    <source>
        <strain evidence="1">CBS 113389</strain>
    </source>
</reference>
<dbReference type="EMBL" id="MU001642">
    <property type="protein sequence ID" value="KAF2479101.1"/>
    <property type="molecule type" value="Genomic_DNA"/>
</dbReference>
<proteinExistence type="predicted"/>
<dbReference type="AlphaFoldDB" id="A0A6A6PH88"/>
<name>A0A6A6PH88_9PEZI</name>
<protein>
    <recommendedName>
        <fullName evidence="3">F-box domain-containing protein</fullName>
    </recommendedName>
</protein>
<sequence length="239" mass="27332">MASHIQAEQRSPLLSLPLELRTQIFRDVLSNIVCQRPVIIWDDVFTSISGKPRPIQTAILQTCRTTYIECVPILYDVRLSVIIRSDIQDDSFPRFQNCLGSLNDCAWLSRLRHIELEIKYSCRFPEEIARISDRVHKFAVACLRLQTMDLTFVDVTARRKASVTKSWAKGVADPIVEACYELECERVVAVHRNFAAQRDMGSKAWRALTEMMLGRCEPRTGSDCRGSAEYGPFEHVHTL</sequence>
<evidence type="ECO:0000313" key="2">
    <source>
        <dbReference type="Proteomes" id="UP000799767"/>
    </source>
</evidence>
<dbReference type="Proteomes" id="UP000799767">
    <property type="component" value="Unassembled WGS sequence"/>
</dbReference>
<feature type="non-terminal residue" evidence="1">
    <location>
        <position position="239"/>
    </location>
</feature>
<organism evidence="1 2">
    <name type="scientific">Neohortaea acidophila</name>
    <dbReference type="NCBI Taxonomy" id="245834"/>
    <lineage>
        <taxon>Eukaryota</taxon>
        <taxon>Fungi</taxon>
        <taxon>Dikarya</taxon>
        <taxon>Ascomycota</taxon>
        <taxon>Pezizomycotina</taxon>
        <taxon>Dothideomycetes</taxon>
        <taxon>Dothideomycetidae</taxon>
        <taxon>Mycosphaerellales</taxon>
        <taxon>Teratosphaeriaceae</taxon>
        <taxon>Neohortaea</taxon>
    </lineage>
</organism>
<evidence type="ECO:0008006" key="3">
    <source>
        <dbReference type="Google" id="ProtNLM"/>
    </source>
</evidence>
<gene>
    <name evidence="1" type="ORF">BDY17DRAFT_304984</name>
</gene>
<dbReference type="RefSeq" id="XP_033585671.1">
    <property type="nucleotide sequence ID" value="XM_033734798.1"/>
</dbReference>
<evidence type="ECO:0000313" key="1">
    <source>
        <dbReference type="EMBL" id="KAF2479101.1"/>
    </source>
</evidence>
<dbReference type="GeneID" id="54475800"/>
<accession>A0A6A6PH88</accession>